<dbReference type="GO" id="GO:0005737">
    <property type="term" value="C:cytoplasm"/>
    <property type="evidence" value="ECO:0007669"/>
    <property type="project" value="UniProtKB-UniRule"/>
</dbReference>
<dbReference type="CDD" id="cd16321">
    <property type="entry name" value="MraZ_C"/>
    <property type="match status" value="1"/>
</dbReference>
<keyword evidence="3" id="KW-0677">Repeat</keyword>
<evidence type="ECO:0000256" key="2">
    <source>
        <dbReference type="ARBA" id="ARBA00022490"/>
    </source>
</evidence>
<dbReference type="InterPro" id="IPR037914">
    <property type="entry name" value="SpoVT-AbrB_sf"/>
</dbReference>
<proteinExistence type="inferred from homology"/>
<dbReference type="EMBL" id="PFOD01000085">
    <property type="protein sequence ID" value="PIZ64303.1"/>
    <property type="molecule type" value="Genomic_DNA"/>
</dbReference>
<evidence type="ECO:0000256" key="4">
    <source>
        <dbReference type="ARBA" id="ARBA00023015"/>
    </source>
</evidence>
<dbReference type="GO" id="GO:0051301">
    <property type="term" value="P:cell division"/>
    <property type="evidence" value="ECO:0007669"/>
    <property type="project" value="UniProtKB-KW"/>
</dbReference>
<dbReference type="SUPFAM" id="SSF89447">
    <property type="entry name" value="AbrB/MazE/MraZ-like"/>
    <property type="match status" value="1"/>
</dbReference>
<dbReference type="PANTHER" id="PTHR34701">
    <property type="entry name" value="TRANSCRIPTIONAL REGULATOR MRAZ"/>
    <property type="match status" value="1"/>
</dbReference>
<comment type="similarity">
    <text evidence="7">Belongs to the MraZ family.</text>
</comment>
<dbReference type="GO" id="GO:2000143">
    <property type="term" value="P:negative regulation of DNA-templated transcription initiation"/>
    <property type="evidence" value="ECO:0007669"/>
    <property type="project" value="TreeGrafter"/>
</dbReference>
<dbReference type="GO" id="GO:0009295">
    <property type="term" value="C:nucleoid"/>
    <property type="evidence" value="ECO:0007669"/>
    <property type="project" value="UniProtKB-SubCell"/>
</dbReference>
<reference evidence="10" key="1">
    <citation type="submission" date="2017-09" db="EMBL/GenBank/DDBJ databases">
        <title>Depth-based differentiation of microbial function through sediment-hosted aquifers and enrichment of novel symbionts in the deep terrestrial subsurface.</title>
        <authorList>
            <person name="Probst A.J."/>
            <person name="Ladd B."/>
            <person name="Jarett J.K."/>
            <person name="Geller-Mcgrath D.E."/>
            <person name="Sieber C.M.K."/>
            <person name="Emerson J.B."/>
            <person name="Anantharaman K."/>
            <person name="Thomas B.C."/>
            <person name="Malmstrom R."/>
            <person name="Stieglmeier M."/>
            <person name="Klingl A."/>
            <person name="Woyke T."/>
            <person name="Ryan C.M."/>
            <person name="Banfield J.F."/>
        </authorList>
    </citation>
    <scope>NUCLEOTIDE SEQUENCE [LARGE SCALE GENOMIC DNA]</scope>
</reference>
<keyword evidence="6 7" id="KW-0804">Transcription</keyword>
<evidence type="ECO:0000259" key="8">
    <source>
        <dbReference type="PROSITE" id="PS51740"/>
    </source>
</evidence>
<dbReference type="Gene3D" id="3.40.1550.20">
    <property type="entry name" value="Transcriptional regulator MraZ domain"/>
    <property type="match status" value="1"/>
</dbReference>
<accession>A0A2M7U273</accession>
<dbReference type="HAMAP" id="MF_01008">
    <property type="entry name" value="MraZ"/>
    <property type="match status" value="1"/>
</dbReference>
<evidence type="ECO:0000313" key="9">
    <source>
        <dbReference type="EMBL" id="PIZ64303.1"/>
    </source>
</evidence>
<dbReference type="PANTHER" id="PTHR34701:SF1">
    <property type="entry name" value="TRANSCRIPTIONAL REGULATOR MRAZ"/>
    <property type="match status" value="1"/>
</dbReference>
<dbReference type="CDD" id="cd16320">
    <property type="entry name" value="MraZ_N"/>
    <property type="match status" value="1"/>
</dbReference>
<keyword evidence="5 7" id="KW-0238">DNA-binding</keyword>
<comment type="caution">
    <text evidence="9">The sequence shown here is derived from an EMBL/GenBank/DDBJ whole genome shotgun (WGS) entry which is preliminary data.</text>
</comment>
<dbReference type="InterPro" id="IPR020603">
    <property type="entry name" value="MraZ_dom"/>
</dbReference>
<dbReference type="InterPro" id="IPR003444">
    <property type="entry name" value="MraZ"/>
</dbReference>
<evidence type="ECO:0000313" key="10">
    <source>
        <dbReference type="Proteomes" id="UP000230027"/>
    </source>
</evidence>
<comment type="subunit">
    <text evidence="7">Forms oligomers.</text>
</comment>
<dbReference type="InterPro" id="IPR035644">
    <property type="entry name" value="MraZ_C"/>
</dbReference>
<sequence>MVFYGEYIVSITTGGRVALPKKIRDGLTGGSVIITKGFGSCLAGYDKRDWENRANSLLDVSLLEKEEIEKRRILFSSTVYIDIDEQGRIVLPRGLRLFSSILKKVVIAGVGDHFEIWSLDRWELYIKEISSEEK</sequence>
<evidence type="ECO:0000256" key="5">
    <source>
        <dbReference type="ARBA" id="ARBA00023125"/>
    </source>
</evidence>
<dbReference type="InterPro" id="IPR007159">
    <property type="entry name" value="SpoVT-AbrB_dom"/>
</dbReference>
<evidence type="ECO:0000256" key="6">
    <source>
        <dbReference type="ARBA" id="ARBA00023163"/>
    </source>
</evidence>
<dbReference type="GO" id="GO:0000976">
    <property type="term" value="F:transcription cis-regulatory region binding"/>
    <property type="evidence" value="ECO:0007669"/>
    <property type="project" value="TreeGrafter"/>
</dbReference>
<keyword evidence="2 7" id="KW-0963">Cytoplasm</keyword>
<dbReference type="Pfam" id="PF02381">
    <property type="entry name" value="MraZ"/>
    <property type="match status" value="2"/>
</dbReference>
<dbReference type="InterPro" id="IPR038619">
    <property type="entry name" value="MraZ_sf"/>
</dbReference>
<keyword evidence="4 7" id="KW-0805">Transcription regulation</keyword>
<organism evidence="9 10">
    <name type="scientific">Candidatus Roizmanbacteria bacterium CG_4_10_14_0_2_um_filter_36_9</name>
    <dbReference type="NCBI Taxonomy" id="1974823"/>
    <lineage>
        <taxon>Bacteria</taxon>
        <taxon>Candidatus Roizmaniibacteriota</taxon>
    </lineage>
</organism>
<protein>
    <recommendedName>
        <fullName evidence="1 7">Transcriptional regulator MraZ</fullName>
    </recommendedName>
</protein>
<dbReference type="AlphaFoldDB" id="A0A2M7U273"/>
<dbReference type="GO" id="GO:0003700">
    <property type="term" value="F:DNA-binding transcription factor activity"/>
    <property type="evidence" value="ECO:0007669"/>
    <property type="project" value="UniProtKB-UniRule"/>
</dbReference>
<dbReference type="PROSITE" id="PS51740">
    <property type="entry name" value="SPOVT_ABRB"/>
    <property type="match status" value="1"/>
</dbReference>
<comment type="subcellular location">
    <subcellularLocation>
        <location evidence="7">Cytoplasm</location>
        <location evidence="7">Nucleoid</location>
    </subcellularLocation>
</comment>
<evidence type="ECO:0000256" key="3">
    <source>
        <dbReference type="ARBA" id="ARBA00022737"/>
    </source>
</evidence>
<name>A0A2M7U273_9BACT</name>
<feature type="domain" description="SpoVT-AbrB" evidence="8">
    <location>
        <begin position="78"/>
        <end position="121"/>
    </location>
</feature>
<keyword evidence="9" id="KW-0131">Cell cycle</keyword>
<keyword evidence="9" id="KW-0132">Cell division</keyword>
<dbReference type="InterPro" id="IPR035642">
    <property type="entry name" value="MraZ_N"/>
</dbReference>
<gene>
    <name evidence="7" type="primary">mraZ</name>
    <name evidence="9" type="ORF">COY14_04990</name>
</gene>
<evidence type="ECO:0000256" key="7">
    <source>
        <dbReference type="HAMAP-Rule" id="MF_01008"/>
    </source>
</evidence>
<dbReference type="Proteomes" id="UP000230027">
    <property type="component" value="Unassembled WGS sequence"/>
</dbReference>
<evidence type="ECO:0000256" key="1">
    <source>
        <dbReference type="ARBA" id="ARBA00013860"/>
    </source>
</evidence>